<dbReference type="InterPro" id="IPR005123">
    <property type="entry name" value="Oxoglu/Fe-dep_dioxygenase_dom"/>
</dbReference>
<dbReference type="InterPro" id="IPR026992">
    <property type="entry name" value="DIOX_N"/>
</dbReference>
<evidence type="ECO:0000259" key="9">
    <source>
        <dbReference type="PROSITE" id="PS51471"/>
    </source>
</evidence>
<evidence type="ECO:0000313" key="10">
    <source>
        <dbReference type="EMBL" id="TVU16470.1"/>
    </source>
</evidence>
<keyword evidence="5 7" id="KW-0560">Oxidoreductase</keyword>
<evidence type="ECO:0000256" key="3">
    <source>
        <dbReference type="ARBA" id="ARBA00022723"/>
    </source>
</evidence>
<comment type="cofactor">
    <cofactor evidence="1">
        <name>L-ascorbate</name>
        <dbReference type="ChEBI" id="CHEBI:38290"/>
    </cofactor>
</comment>
<evidence type="ECO:0000256" key="7">
    <source>
        <dbReference type="RuleBase" id="RU003682"/>
    </source>
</evidence>
<evidence type="ECO:0000313" key="11">
    <source>
        <dbReference type="Proteomes" id="UP000324897"/>
    </source>
</evidence>
<dbReference type="Pfam" id="PF14226">
    <property type="entry name" value="DIOX_N"/>
    <property type="match status" value="1"/>
</dbReference>
<dbReference type="InterPro" id="IPR027443">
    <property type="entry name" value="IPNS-like_sf"/>
</dbReference>
<evidence type="ECO:0000256" key="6">
    <source>
        <dbReference type="ARBA" id="ARBA00023004"/>
    </source>
</evidence>
<evidence type="ECO:0000256" key="4">
    <source>
        <dbReference type="ARBA" id="ARBA00022896"/>
    </source>
</evidence>
<comment type="similarity">
    <text evidence="2 7">Belongs to the iron/ascorbate-dependent oxidoreductase family.</text>
</comment>
<dbReference type="SUPFAM" id="SSF51197">
    <property type="entry name" value="Clavaminate synthase-like"/>
    <property type="match status" value="1"/>
</dbReference>
<feature type="domain" description="Fe2OG dioxygenase" evidence="9">
    <location>
        <begin position="211"/>
        <end position="312"/>
    </location>
</feature>
<dbReference type="InterPro" id="IPR044861">
    <property type="entry name" value="IPNS-like_FE2OG_OXY"/>
</dbReference>
<dbReference type="PROSITE" id="PS51471">
    <property type="entry name" value="FE2OG_OXY"/>
    <property type="match status" value="1"/>
</dbReference>
<dbReference type="Proteomes" id="UP000324897">
    <property type="component" value="Unassembled WGS sequence"/>
</dbReference>
<dbReference type="GO" id="GO:0046872">
    <property type="term" value="F:metal ion binding"/>
    <property type="evidence" value="ECO:0007669"/>
    <property type="project" value="UniProtKB-KW"/>
</dbReference>
<protein>
    <recommendedName>
        <fullName evidence="9">Fe2OG dioxygenase domain-containing protein</fullName>
    </recommendedName>
</protein>
<comment type="caution">
    <text evidence="10">The sequence shown here is derived from an EMBL/GenBank/DDBJ whole genome shotgun (WGS) entry which is preliminary data.</text>
</comment>
<dbReference type="AlphaFoldDB" id="A0A5J9TYS1"/>
<keyword evidence="6 7" id="KW-0408">Iron</keyword>
<dbReference type="GO" id="GO:0016491">
    <property type="term" value="F:oxidoreductase activity"/>
    <property type="evidence" value="ECO:0007669"/>
    <property type="project" value="UniProtKB-KW"/>
</dbReference>
<evidence type="ECO:0000256" key="2">
    <source>
        <dbReference type="ARBA" id="ARBA00008056"/>
    </source>
</evidence>
<dbReference type="Gene3D" id="2.60.120.330">
    <property type="entry name" value="B-lactam Antibiotic, Isopenicillin N Synthase, Chain"/>
    <property type="match status" value="1"/>
</dbReference>
<name>A0A5J9TYS1_9POAL</name>
<dbReference type="Pfam" id="PF03171">
    <property type="entry name" value="2OG-FeII_Oxy"/>
    <property type="match status" value="1"/>
</dbReference>
<keyword evidence="4" id="KW-0847">Vitamin C</keyword>
<evidence type="ECO:0000256" key="5">
    <source>
        <dbReference type="ARBA" id="ARBA00023002"/>
    </source>
</evidence>
<evidence type="ECO:0000256" key="1">
    <source>
        <dbReference type="ARBA" id="ARBA00001961"/>
    </source>
</evidence>
<organism evidence="10 11">
    <name type="scientific">Eragrostis curvula</name>
    <name type="common">weeping love grass</name>
    <dbReference type="NCBI Taxonomy" id="38414"/>
    <lineage>
        <taxon>Eukaryota</taxon>
        <taxon>Viridiplantae</taxon>
        <taxon>Streptophyta</taxon>
        <taxon>Embryophyta</taxon>
        <taxon>Tracheophyta</taxon>
        <taxon>Spermatophyta</taxon>
        <taxon>Magnoliopsida</taxon>
        <taxon>Liliopsida</taxon>
        <taxon>Poales</taxon>
        <taxon>Poaceae</taxon>
        <taxon>PACMAD clade</taxon>
        <taxon>Chloridoideae</taxon>
        <taxon>Eragrostideae</taxon>
        <taxon>Eragrostidinae</taxon>
        <taxon>Eragrostis</taxon>
    </lineage>
</organism>
<dbReference type="FunFam" id="2.60.120.330:FF:000029">
    <property type="entry name" value="KAR-UP oxidoreductase 1"/>
    <property type="match status" value="1"/>
</dbReference>
<feature type="non-terminal residue" evidence="10">
    <location>
        <position position="1"/>
    </location>
</feature>
<dbReference type="PANTHER" id="PTHR47991">
    <property type="entry name" value="OXOGLUTARATE/IRON-DEPENDENT DIOXYGENASE"/>
    <property type="match status" value="1"/>
</dbReference>
<keyword evidence="11" id="KW-1185">Reference proteome</keyword>
<evidence type="ECO:0000256" key="8">
    <source>
        <dbReference type="SAM" id="MobiDB-lite"/>
    </source>
</evidence>
<dbReference type="EMBL" id="RWGY01000031">
    <property type="protein sequence ID" value="TVU16470.1"/>
    <property type="molecule type" value="Genomic_DNA"/>
</dbReference>
<proteinExistence type="inferred from homology"/>
<gene>
    <name evidence="10" type="ORF">EJB05_40038</name>
</gene>
<dbReference type="OrthoDB" id="627829at2759"/>
<dbReference type="InterPro" id="IPR050295">
    <property type="entry name" value="Plant_2OG-oxidoreductases"/>
</dbReference>
<feature type="compositionally biased region" description="Polar residues" evidence="8">
    <location>
        <begin position="37"/>
        <end position="50"/>
    </location>
</feature>
<keyword evidence="3 7" id="KW-0479">Metal-binding</keyword>
<reference evidence="10 11" key="1">
    <citation type="journal article" date="2019" name="Sci. Rep.">
        <title>A high-quality genome of Eragrostis curvula grass provides insights into Poaceae evolution and supports new strategies to enhance forage quality.</title>
        <authorList>
            <person name="Carballo J."/>
            <person name="Santos B.A.C.M."/>
            <person name="Zappacosta D."/>
            <person name="Garbus I."/>
            <person name="Selva J.P."/>
            <person name="Gallo C.A."/>
            <person name="Diaz A."/>
            <person name="Albertini E."/>
            <person name="Caccamo M."/>
            <person name="Echenique V."/>
        </authorList>
    </citation>
    <scope>NUCLEOTIDE SEQUENCE [LARGE SCALE GENOMIC DNA]</scope>
    <source>
        <strain evidence="11">cv. Victoria</strain>
        <tissue evidence="10">Leaf</tissue>
    </source>
</reference>
<accession>A0A5J9TYS1</accession>
<feature type="region of interest" description="Disordered" evidence="8">
    <location>
        <begin position="37"/>
        <end position="57"/>
    </location>
</feature>
<sequence>MISSWTGMLKSSCTDGCASLDSSFGASTVQVKAIRSNMSDSSRTVPQEQLPSDDLHPRPMPVINLGHLSLDSATRSGVVDDIAKACRDFGYFQVINHGISQSIMDTAVEAATGFFKLPSETKEAFTSDDLRQPVRYDTSSKDSISMSRAFLKHYAHPLSDWVQYWPQQPPIYRKYMGSYSVEVRRVALQLMEAILEGLGLNKEYLQEKFQDGLQLLSVNSYPKVSHGDTTIGLAPHSDYGFLTILLTSCQGLEVLDRSSDSWKTVQQLPHALHVHIGDHMEVLSNGRIKTVVHRAILNPEEARISIASIHGFAPNEKVACAEELVDEQNPQKYRESSFSDFLDHLMANMDNKHRNFLESLSVRTKEDN</sequence>
<dbReference type="Gramene" id="TVU16470">
    <property type="protein sequence ID" value="TVU16470"/>
    <property type="gene ID" value="EJB05_40038"/>
</dbReference>
<dbReference type="GO" id="GO:0031418">
    <property type="term" value="F:L-ascorbic acid binding"/>
    <property type="evidence" value="ECO:0007669"/>
    <property type="project" value="UniProtKB-KW"/>
</dbReference>